<reference evidence="2" key="1">
    <citation type="submission" date="2016-01" db="EMBL/GenBank/DDBJ databases">
        <authorList>
            <person name="Mcilroy J.S."/>
            <person name="Karst M S."/>
            <person name="Albertsen M."/>
        </authorList>
    </citation>
    <scope>NUCLEOTIDE SEQUENCE</scope>
    <source>
        <strain evidence="2">Cfx-K</strain>
    </source>
</reference>
<dbReference type="PANTHER" id="PTHR42951:SF17">
    <property type="entry name" value="METALLO-BETA-LACTAMASE DOMAIN-CONTAINING PROTEIN"/>
    <property type="match status" value="1"/>
</dbReference>
<proteinExistence type="predicted"/>
<dbReference type="InterPro" id="IPR001279">
    <property type="entry name" value="Metallo-B-lactamas"/>
</dbReference>
<name>A0A160T3J4_9CHLR</name>
<feature type="domain" description="Metallo-beta-lactamase" evidence="1">
    <location>
        <begin position="17"/>
        <end position="213"/>
    </location>
</feature>
<dbReference type="Proteomes" id="UP000215027">
    <property type="component" value="Chromosome I"/>
</dbReference>
<keyword evidence="3" id="KW-1185">Reference proteome</keyword>
<dbReference type="RefSeq" id="WP_095043686.1">
    <property type="nucleotide sequence ID" value="NZ_LN890655.1"/>
</dbReference>
<dbReference type="Pfam" id="PF00753">
    <property type="entry name" value="Lactamase_B"/>
    <property type="match status" value="1"/>
</dbReference>
<dbReference type="SMART" id="SM00849">
    <property type="entry name" value="Lactamase_B"/>
    <property type="match status" value="1"/>
</dbReference>
<dbReference type="EMBL" id="LN890655">
    <property type="protein sequence ID" value="CUS04344.2"/>
    <property type="molecule type" value="Genomic_DNA"/>
</dbReference>
<dbReference type="InterPro" id="IPR050855">
    <property type="entry name" value="NDM-1-like"/>
</dbReference>
<dbReference type="InterPro" id="IPR036866">
    <property type="entry name" value="RibonucZ/Hydroxyglut_hydro"/>
</dbReference>
<dbReference type="OrthoDB" id="9761531at2"/>
<dbReference type="KEGG" id="pbf:CFX0092_A2466"/>
<dbReference type="SUPFAM" id="SSF56281">
    <property type="entry name" value="Metallo-hydrolase/oxidoreductase"/>
    <property type="match status" value="1"/>
</dbReference>
<accession>A0A160T3J4</accession>
<dbReference type="Gene3D" id="3.60.15.10">
    <property type="entry name" value="Ribonuclease Z/Hydroxyacylglutathione hydrolase-like"/>
    <property type="match status" value="1"/>
</dbReference>
<dbReference type="AlphaFoldDB" id="A0A160T3J4"/>
<sequence>MQVAPGIYSLGDNRGGRVRAFMLDDGQGVTIVDTLMAADAHLILDELARIGRGPADVQHLIQTHAHRSHLGGLARLKELSGAPVYAHEWEADIISADRVAQPVAGRPYRPLRTWPLQLGLNFNVSKHPPVKVDHFIHEGDHVGPLTVVHAPGHSPGHLAFYWPERRLLIAGDAVCTWPRFYLGWRGFLLNVRQHKASVRRLAEFDTDILCTGHGDPLPSGGAAGIRAALPELDRLT</sequence>
<evidence type="ECO:0000313" key="2">
    <source>
        <dbReference type="EMBL" id="CUS04344.2"/>
    </source>
</evidence>
<protein>
    <submittedName>
        <fullName evidence="2">Zn-dependent hydrolase, glyoxylase</fullName>
    </submittedName>
</protein>
<keyword evidence="2" id="KW-0378">Hydrolase</keyword>
<evidence type="ECO:0000259" key="1">
    <source>
        <dbReference type="SMART" id="SM00849"/>
    </source>
</evidence>
<dbReference type="GO" id="GO:0016787">
    <property type="term" value="F:hydrolase activity"/>
    <property type="evidence" value="ECO:0007669"/>
    <property type="project" value="UniProtKB-KW"/>
</dbReference>
<dbReference type="CDD" id="cd07721">
    <property type="entry name" value="yflN-like_MBL-fold"/>
    <property type="match status" value="1"/>
</dbReference>
<gene>
    <name evidence="2" type="ORF">CFX0092_A2466</name>
</gene>
<evidence type="ECO:0000313" key="3">
    <source>
        <dbReference type="Proteomes" id="UP000215027"/>
    </source>
</evidence>
<dbReference type="PANTHER" id="PTHR42951">
    <property type="entry name" value="METALLO-BETA-LACTAMASE DOMAIN-CONTAINING"/>
    <property type="match status" value="1"/>
</dbReference>
<organism evidence="2 3">
    <name type="scientific">Candidatus Promineifilum breve</name>
    <dbReference type="NCBI Taxonomy" id="1806508"/>
    <lineage>
        <taxon>Bacteria</taxon>
        <taxon>Bacillati</taxon>
        <taxon>Chloroflexota</taxon>
        <taxon>Ardenticatenia</taxon>
        <taxon>Candidatus Promineifilales</taxon>
        <taxon>Candidatus Promineifilaceae</taxon>
        <taxon>Candidatus Promineifilum</taxon>
    </lineage>
</organism>